<dbReference type="Proteomes" id="UP001432360">
    <property type="component" value="Chromosome"/>
</dbReference>
<accession>A0ABZ2BGM1</accession>
<proteinExistence type="predicted"/>
<dbReference type="InterPro" id="IPR030392">
    <property type="entry name" value="S74_ICA"/>
</dbReference>
<feature type="compositionally biased region" description="Low complexity" evidence="1">
    <location>
        <begin position="114"/>
        <end position="128"/>
    </location>
</feature>
<evidence type="ECO:0000256" key="1">
    <source>
        <dbReference type="SAM" id="MobiDB-lite"/>
    </source>
</evidence>
<dbReference type="EMBL" id="CP133148">
    <property type="protein sequence ID" value="WVT04614.1"/>
    <property type="molecule type" value="Genomic_DNA"/>
</dbReference>
<protein>
    <submittedName>
        <fullName evidence="3">Tail fiber domain-containing protein</fullName>
    </submittedName>
</protein>
<feature type="region of interest" description="Disordered" evidence="1">
    <location>
        <begin position="97"/>
        <end position="133"/>
    </location>
</feature>
<evidence type="ECO:0000313" key="4">
    <source>
        <dbReference type="Proteomes" id="UP001432360"/>
    </source>
</evidence>
<organism evidence="3 4">
    <name type="scientific">Sinorhizobium chiapasense</name>
    <dbReference type="NCBI Taxonomy" id="501572"/>
    <lineage>
        <taxon>Bacteria</taxon>
        <taxon>Pseudomonadati</taxon>
        <taxon>Pseudomonadota</taxon>
        <taxon>Alphaproteobacteria</taxon>
        <taxon>Hyphomicrobiales</taxon>
        <taxon>Rhizobiaceae</taxon>
        <taxon>Sinorhizobium/Ensifer group</taxon>
        <taxon>Sinorhizobium</taxon>
    </lineage>
</organism>
<dbReference type="PROSITE" id="PS51688">
    <property type="entry name" value="ICA"/>
    <property type="match status" value="1"/>
</dbReference>
<feature type="compositionally biased region" description="Basic and acidic residues" evidence="1">
    <location>
        <begin position="97"/>
        <end position="109"/>
    </location>
</feature>
<dbReference type="Pfam" id="PF13884">
    <property type="entry name" value="Peptidase_S74"/>
    <property type="match status" value="1"/>
</dbReference>
<evidence type="ECO:0000259" key="2">
    <source>
        <dbReference type="PROSITE" id="PS51688"/>
    </source>
</evidence>
<reference evidence="3" key="1">
    <citation type="submission" date="2023-08" db="EMBL/GenBank/DDBJ databases">
        <title>Complete genome sequence of Sinorhizobium chiapanecum ITTG S70 isolated from Acaciella angustissima nodules in Chiapas-Mexico.</title>
        <authorList>
            <person name="Rincon-Rosales R."/>
            <person name="Rogel M.A."/>
            <person name="Rincon-Medina C.I."/>
            <person name="Guerrero G."/>
            <person name="Manzano-Gomez L.A."/>
            <person name="Lopez-Lopez A."/>
            <person name="Rincon Molina F.A."/>
            <person name="Martinez-Romero E."/>
        </authorList>
    </citation>
    <scope>NUCLEOTIDE SEQUENCE</scope>
    <source>
        <strain evidence="3">ITTG S70</strain>
    </source>
</reference>
<sequence length="380" mass="39861">MSKGSSDAPSPDPNIGLAALKQAETGEKWLTFAQDAFKVSTDRQKELDALTKKVTEQQLGLATDQADWARKDRDRYEKTFKPIEDDFIKEATNYATEDRQSEAAAEARADVQTAAANQRAASERANASMGVTPGSGRFAGVQASSDMAATLAEAGAANGARQAVRDKGLALKADVANMGRGLPAQAAGSAGGSVSAGATALSGSQATNGQYLASTNIMGQGFQGAMQGYAGMGSTLNTEYGLQLDAWKAEQEIAAKNAAGIGNFLGTVVGAMPWTSDENLKENKEEIPEGEALEAVKNMPVEEWDYKEGVEDAGHHVGTYAQDFQRETGRGDGKSILPQDAIGITMKAVQDLDKKVEGIIDAIGLGDAAPAPKKKQRRAA</sequence>
<name>A0ABZ2BGM1_9HYPH</name>
<keyword evidence="4" id="KW-1185">Reference proteome</keyword>
<evidence type="ECO:0000313" key="3">
    <source>
        <dbReference type="EMBL" id="WVT04614.1"/>
    </source>
</evidence>
<feature type="domain" description="Peptidase S74" evidence="2">
    <location>
        <begin position="276"/>
        <end position="380"/>
    </location>
</feature>
<dbReference type="RefSeq" id="WP_331373775.1">
    <property type="nucleotide sequence ID" value="NZ_CP133148.1"/>
</dbReference>
<gene>
    <name evidence="3" type="ORF">RB548_04170</name>
</gene>